<organism evidence="3 4">
    <name type="scientific">Armillaria luteobubalina</name>
    <dbReference type="NCBI Taxonomy" id="153913"/>
    <lineage>
        <taxon>Eukaryota</taxon>
        <taxon>Fungi</taxon>
        <taxon>Dikarya</taxon>
        <taxon>Basidiomycota</taxon>
        <taxon>Agaricomycotina</taxon>
        <taxon>Agaricomycetes</taxon>
        <taxon>Agaricomycetidae</taxon>
        <taxon>Agaricales</taxon>
        <taxon>Marasmiineae</taxon>
        <taxon>Physalacriaceae</taxon>
        <taxon>Armillaria</taxon>
    </lineage>
</organism>
<dbReference type="Pfam" id="PF17285">
    <property type="entry name" value="PRMT5_TIM"/>
    <property type="match status" value="1"/>
</dbReference>
<evidence type="ECO:0000259" key="2">
    <source>
        <dbReference type="Pfam" id="PF17285"/>
    </source>
</evidence>
<keyword evidence="1" id="KW-0732">Signal</keyword>
<reference evidence="3" key="1">
    <citation type="submission" date="2023-06" db="EMBL/GenBank/DDBJ databases">
        <authorList>
            <consortium name="Lawrence Berkeley National Laboratory"/>
            <person name="Ahrendt S."/>
            <person name="Sahu N."/>
            <person name="Indic B."/>
            <person name="Wong-Bajracharya J."/>
            <person name="Merenyi Z."/>
            <person name="Ke H.-M."/>
            <person name="Monk M."/>
            <person name="Kocsube S."/>
            <person name="Drula E."/>
            <person name="Lipzen A."/>
            <person name="Balint B."/>
            <person name="Henrissat B."/>
            <person name="Andreopoulos B."/>
            <person name="Martin F.M."/>
            <person name="Harder C.B."/>
            <person name="Rigling D."/>
            <person name="Ford K.L."/>
            <person name="Foster G.D."/>
            <person name="Pangilinan J."/>
            <person name="Papanicolaou A."/>
            <person name="Barry K."/>
            <person name="LaButti K."/>
            <person name="Viragh M."/>
            <person name="Koriabine M."/>
            <person name="Yan M."/>
            <person name="Riley R."/>
            <person name="Champramary S."/>
            <person name="Plett K.L."/>
            <person name="Tsai I.J."/>
            <person name="Slot J."/>
            <person name="Sipos G."/>
            <person name="Plett J."/>
            <person name="Nagy L.G."/>
            <person name="Grigoriev I.V."/>
        </authorList>
    </citation>
    <scope>NUCLEOTIDE SEQUENCE</scope>
    <source>
        <strain evidence="3">HWK02</strain>
    </source>
</reference>
<keyword evidence="4" id="KW-1185">Reference proteome</keyword>
<gene>
    <name evidence="3" type="ORF">EDD18DRAFT_1212798</name>
</gene>
<dbReference type="AlphaFoldDB" id="A0AA39UC70"/>
<proteinExistence type="predicted"/>
<evidence type="ECO:0000313" key="3">
    <source>
        <dbReference type="EMBL" id="KAK0476924.1"/>
    </source>
</evidence>
<accession>A0AA39UC70</accession>
<feature type="signal peptide" evidence="1">
    <location>
        <begin position="1"/>
        <end position="20"/>
    </location>
</feature>
<dbReference type="EMBL" id="JAUEPU010000118">
    <property type="protein sequence ID" value="KAK0476924.1"/>
    <property type="molecule type" value="Genomic_DNA"/>
</dbReference>
<name>A0AA39UC70_9AGAR</name>
<comment type="caution">
    <text evidence="3">The sequence shown here is derived from an EMBL/GenBank/DDBJ whole genome shotgun (WGS) entry which is preliminary data.</text>
</comment>
<sequence length="114" mass="12512">MLPVCLPLSLVLVLWDPIQMACEYHTRLSIAFDLAPPSPDFTPGSYATEPISHGMIYTHLFIFNAKGYPVLPKMMQPLVWSPSRLTVVPTISLMLSHADVGLHTIGGGEVFSSM</sequence>
<dbReference type="InterPro" id="IPR035247">
    <property type="entry name" value="PRMT5_TIM"/>
</dbReference>
<feature type="chain" id="PRO_5041382003" description="PRMT5 TIM barrel domain-containing protein" evidence="1">
    <location>
        <begin position="21"/>
        <end position="114"/>
    </location>
</feature>
<evidence type="ECO:0000256" key="1">
    <source>
        <dbReference type="SAM" id="SignalP"/>
    </source>
</evidence>
<protein>
    <recommendedName>
        <fullName evidence="2">PRMT5 TIM barrel domain-containing protein</fullName>
    </recommendedName>
</protein>
<dbReference type="Gene3D" id="3.20.20.150">
    <property type="entry name" value="Divalent-metal-dependent TIM barrel enzymes"/>
    <property type="match status" value="1"/>
</dbReference>
<evidence type="ECO:0000313" key="4">
    <source>
        <dbReference type="Proteomes" id="UP001175228"/>
    </source>
</evidence>
<dbReference type="Proteomes" id="UP001175228">
    <property type="component" value="Unassembled WGS sequence"/>
</dbReference>
<feature type="domain" description="PRMT5 TIM barrel" evidence="2">
    <location>
        <begin position="14"/>
        <end position="91"/>
    </location>
</feature>